<dbReference type="EMBL" id="JAEHOH010000012">
    <property type="protein sequence ID" value="MBK0419335.1"/>
    <property type="molecule type" value="Genomic_DNA"/>
</dbReference>
<keyword evidence="4" id="KW-1185">Reference proteome</keyword>
<keyword evidence="2" id="KW-1133">Transmembrane helix</keyword>
<reference evidence="3" key="1">
    <citation type="submission" date="2020-12" db="EMBL/GenBank/DDBJ databases">
        <title>Leucobacter sp. CAS1, isolated from Chromium sludge.</title>
        <authorList>
            <person name="Xu Z."/>
        </authorList>
    </citation>
    <scope>NUCLEOTIDE SEQUENCE</scope>
    <source>
        <strain evidence="3">CSA1</strain>
    </source>
</reference>
<dbReference type="Proteomes" id="UP000608530">
    <property type="component" value="Unassembled WGS sequence"/>
</dbReference>
<feature type="transmembrane region" description="Helical" evidence="2">
    <location>
        <begin position="33"/>
        <end position="58"/>
    </location>
</feature>
<evidence type="ECO:0000313" key="3">
    <source>
        <dbReference type="EMBL" id="MBK0419335.1"/>
    </source>
</evidence>
<keyword evidence="2" id="KW-0812">Transmembrane</keyword>
<evidence type="ECO:0000256" key="1">
    <source>
        <dbReference type="SAM" id="MobiDB-lite"/>
    </source>
</evidence>
<organism evidence="3 4">
    <name type="scientific">Leucobacter chromiisoli</name>
    <dbReference type="NCBI Taxonomy" id="2796471"/>
    <lineage>
        <taxon>Bacteria</taxon>
        <taxon>Bacillati</taxon>
        <taxon>Actinomycetota</taxon>
        <taxon>Actinomycetes</taxon>
        <taxon>Micrococcales</taxon>
        <taxon>Microbacteriaceae</taxon>
        <taxon>Leucobacter</taxon>
    </lineage>
</organism>
<feature type="compositionally biased region" description="Polar residues" evidence="1">
    <location>
        <begin position="1"/>
        <end position="13"/>
    </location>
</feature>
<gene>
    <name evidence="3" type="ORF">JD276_09840</name>
</gene>
<keyword evidence="2" id="KW-0472">Membrane</keyword>
<sequence length="369" mass="39396">MTDPQQAQQTAPSSDDPYPLDLWGAEKPAVPRWAWWLGAGLTLVVLGGATAVIVWGAASGERGAASAVAERYVEAIADGDADAANELARVNLDSPENAVLASDALSEAERIADAEVGRLRVNGEAGEAEARIDYRLAGRSHTDTIRLVQDGGGWYVDDGLVYDLAMYGYATAPAGIEGFDGPVPLEYGSAPAHGWGSDGSYSDEGYVGGPTGMRAYPGVYTVVPPNEFFDLVSDGRLEVSPRAEPRWDEWVIPNRAYEAEVDRQVEEWFDACADERTVGALAECGILVDAYAGASDRDLVTDVEIDRYPSFEGYDSGWGELGGEGRFTVTLDGERSEGETVDATSDGAEVSVEATEDGLELSFLFYSAY</sequence>
<name>A0A934Q8N8_9MICO</name>
<comment type="caution">
    <text evidence="3">The sequence shown here is derived from an EMBL/GenBank/DDBJ whole genome shotgun (WGS) entry which is preliminary data.</text>
</comment>
<evidence type="ECO:0000313" key="4">
    <source>
        <dbReference type="Proteomes" id="UP000608530"/>
    </source>
</evidence>
<protein>
    <recommendedName>
        <fullName evidence="5">DUF4878 domain-containing protein</fullName>
    </recommendedName>
</protein>
<dbReference type="Gene3D" id="3.10.450.50">
    <property type="match status" value="1"/>
</dbReference>
<feature type="region of interest" description="Disordered" evidence="1">
    <location>
        <begin position="1"/>
        <end position="20"/>
    </location>
</feature>
<evidence type="ECO:0000256" key="2">
    <source>
        <dbReference type="SAM" id="Phobius"/>
    </source>
</evidence>
<dbReference type="AlphaFoldDB" id="A0A934Q8N8"/>
<evidence type="ECO:0008006" key="5">
    <source>
        <dbReference type="Google" id="ProtNLM"/>
    </source>
</evidence>
<dbReference type="RefSeq" id="WP_200115471.1">
    <property type="nucleotide sequence ID" value="NZ_JAEHOH010000012.1"/>
</dbReference>
<proteinExistence type="predicted"/>
<accession>A0A934Q8N8</accession>